<dbReference type="RefSeq" id="WP_041052520.1">
    <property type="nucleotide sequence ID" value="NZ_JXAK01000104.1"/>
</dbReference>
<evidence type="ECO:0000256" key="1">
    <source>
        <dbReference type="ARBA" id="ARBA00008609"/>
    </source>
</evidence>
<comment type="caution">
    <text evidence="10">The sequence shown here is derived from an EMBL/GenBank/DDBJ whole genome shotgun (WGS) entry which is preliminary data.</text>
</comment>
<dbReference type="Pfam" id="PF01571">
    <property type="entry name" value="GCV_T"/>
    <property type="match status" value="1"/>
</dbReference>
<gene>
    <name evidence="7" type="primary">gcvT</name>
    <name evidence="10" type="ORF">SD70_31300</name>
</gene>
<dbReference type="PIRSF" id="PIRSF006487">
    <property type="entry name" value="GcvT"/>
    <property type="match status" value="1"/>
</dbReference>
<evidence type="ECO:0000256" key="2">
    <source>
        <dbReference type="ARBA" id="ARBA00012616"/>
    </source>
</evidence>
<organism evidence="10 11">
    <name type="scientific">Gordoniibacillus kamchatkensis</name>
    <dbReference type="NCBI Taxonomy" id="1590651"/>
    <lineage>
        <taxon>Bacteria</taxon>
        <taxon>Bacillati</taxon>
        <taxon>Bacillota</taxon>
        <taxon>Bacilli</taxon>
        <taxon>Bacillales</taxon>
        <taxon>Paenibacillaceae</taxon>
        <taxon>Gordoniibacillus</taxon>
    </lineage>
</organism>
<comment type="subunit">
    <text evidence="7">The glycine cleavage system is composed of four proteins: P, T, L and H.</text>
</comment>
<evidence type="ECO:0000259" key="8">
    <source>
        <dbReference type="Pfam" id="PF01571"/>
    </source>
</evidence>
<dbReference type="InterPro" id="IPR006223">
    <property type="entry name" value="GcvT"/>
</dbReference>
<evidence type="ECO:0000259" key="9">
    <source>
        <dbReference type="Pfam" id="PF08669"/>
    </source>
</evidence>
<dbReference type="Pfam" id="PF08669">
    <property type="entry name" value="GCV_T_C"/>
    <property type="match status" value="1"/>
</dbReference>
<comment type="catalytic activity">
    <reaction evidence="6 7">
        <text>N(6)-[(R)-S(8)-aminomethyldihydrolipoyl]-L-lysyl-[protein] + (6S)-5,6,7,8-tetrahydrofolate = N(6)-[(R)-dihydrolipoyl]-L-lysyl-[protein] + (6R)-5,10-methylene-5,6,7,8-tetrahydrofolate + NH4(+)</text>
        <dbReference type="Rhea" id="RHEA:16945"/>
        <dbReference type="Rhea" id="RHEA-COMP:10475"/>
        <dbReference type="Rhea" id="RHEA-COMP:10492"/>
        <dbReference type="ChEBI" id="CHEBI:15636"/>
        <dbReference type="ChEBI" id="CHEBI:28938"/>
        <dbReference type="ChEBI" id="CHEBI:57453"/>
        <dbReference type="ChEBI" id="CHEBI:83100"/>
        <dbReference type="ChEBI" id="CHEBI:83143"/>
        <dbReference type="EC" id="2.1.2.10"/>
    </reaction>
</comment>
<dbReference type="PANTHER" id="PTHR43757:SF2">
    <property type="entry name" value="AMINOMETHYLTRANSFERASE, MITOCHONDRIAL"/>
    <property type="match status" value="1"/>
</dbReference>
<feature type="domain" description="Aminomethyltransferase C-terminal" evidence="9">
    <location>
        <begin position="284"/>
        <end position="363"/>
    </location>
</feature>
<dbReference type="InterPro" id="IPR006222">
    <property type="entry name" value="GCVT_N"/>
</dbReference>
<reference evidence="10 11" key="1">
    <citation type="submission" date="2014-12" db="EMBL/GenBank/DDBJ databases">
        <title>Draft genome sequence of Paenibacillus kamchatkensis strain B-2647.</title>
        <authorList>
            <person name="Karlyshev A.V."/>
            <person name="Kudryashova E.B."/>
        </authorList>
    </citation>
    <scope>NUCLEOTIDE SEQUENCE [LARGE SCALE GENOMIC DNA]</scope>
    <source>
        <strain evidence="10 11">VKM B-2647</strain>
    </source>
</reference>
<evidence type="ECO:0000256" key="7">
    <source>
        <dbReference type="HAMAP-Rule" id="MF_00259"/>
    </source>
</evidence>
<evidence type="ECO:0000256" key="6">
    <source>
        <dbReference type="ARBA" id="ARBA00047665"/>
    </source>
</evidence>
<feature type="domain" description="GCVT N-terminal" evidence="8">
    <location>
        <begin position="7"/>
        <end position="265"/>
    </location>
</feature>
<sequence>MLKKTPLYPLYAEHGARVIDFGGWELPVQFSGIQKEHEAVRQQAGLFDVSHMGEVRIVGEDALSFLQKVTTNDVAKLVPGQCQYSLMCYPSGGVVDDLLVYFLGEGRYMLVINASNIEKDLAWLREQAAVFGDVTIEDISEQTALLALQGPHAERILQRLTDAPLAELKSFRFYEEAHVAGIPALVSRTGYTGEDGFELYVKADRSLELWKRLLAEGAADGLVPAGLGARDTLRFEARLPLYGQELSADISPLEAGLGIFVKLDKGDFIGRDALLKHKEEGAPRRLVGIEMIDRGIPRSHYPVFDGDGKRIGEVTTGTQSPTLKTNVGLALVDRAYAEQGTELYVEIRGQKLKAKVVKTPFYKRGAAV</sequence>
<evidence type="ECO:0000313" key="10">
    <source>
        <dbReference type="EMBL" id="KIL36798.1"/>
    </source>
</evidence>
<comment type="function">
    <text evidence="7">The glycine cleavage system catalyzes the degradation of glycine.</text>
</comment>
<protein>
    <recommendedName>
        <fullName evidence="2 7">Aminomethyltransferase</fullName>
        <ecNumber evidence="2 7">2.1.2.10</ecNumber>
    </recommendedName>
    <alternativeName>
        <fullName evidence="5 7">Glycine cleavage system T protein</fullName>
    </alternativeName>
</protein>
<evidence type="ECO:0000256" key="3">
    <source>
        <dbReference type="ARBA" id="ARBA00022576"/>
    </source>
</evidence>
<dbReference type="Gene3D" id="4.10.1250.10">
    <property type="entry name" value="Aminomethyltransferase fragment"/>
    <property type="match status" value="1"/>
</dbReference>
<keyword evidence="3 7" id="KW-0032">Aminotransferase</keyword>
<dbReference type="InterPro" id="IPR027266">
    <property type="entry name" value="TrmE/GcvT-like"/>
</dbReference>
<dbReference type="EC" id="2.1.2.10" evidence="2 7"/>
<dbReference type="NCBIfam" id="NF001567">
    <property type="entry name" value="PRK00389.1"/>
    <property type="match status" value="1"/>
</dbReference>
<dbReference type="InterPro" id="IPR013977">
    <property type="entry name" value="GcvT_C"/>
</dbReference>
<dbReference type="NCBIfam" id="TIGR00528">
    <property type="entry name" value="gcvT"/>
    <property type="match status" value="1"/>
</dbReference>
<dbReference type="PANTHER" id="PTHR43757">
    <property type="entry name" value="AMINOMETHYLTRANSFERASE"/>
    <property type="match status" value="1"/>
</dbReference>
<dbReference type="Gene3D" id="2.40.30.110">
    <property type="entry name" value="Aminomethyltransferase beta-barrel domains"/>
    <property type="match status" value="1"/>
</dbReference>
<accession>A0ABR5A7Z6</accession>
<dbReference type="Gene3D" id="3.30.1360.120">
    <property type="entry name" value="Probable tRNA modification gtpase trme, domain 1"/>
    <property type="match status" value="1"/>
</dbReference>
<dbReference type="SUPFAM" id="SSF103025">
    <property type="entry name" value="Folate-binding domain"/>
    <property type="match status" value="1"/>
</dbReference>
<evidence type="ECO:0000256" key="5">
    <source>
        <dbReference type="ARBA" id="ARBA00031395"/>
    </source>
</evidence>
<dbReference type="EMBL" id="JXAK01000104">
    <property type="protein sequence ID" value="KIL36798.1"/>
    <property type="molecule type" value="Genomic_DNA"/>
</dbReference>
<dbReference type="Proteomes" id="UP000031967">
    <property type="component" value="Unassembled WGS sequence"/>
</dbReference>
<proteinExistence type="inferred from homology"/>
<dbReference type="SUPFAM" id="SSF101790">
    <property type="entry name" value="Aminomethyltransferase beta-barrel domain"/>
    <property type="match status" value="1"/>
</dbReference>
<evidence type="ECO:0000313" key="11">
    <source>
        <dbReference type="Proteomes" id="UP000031967"/>
    </source>
</evidence>
<keyword evidence="4 7" id="KW-0808">Transferase</keyword>
<keyword evidence="11" id="KW-1185">Reference proteome</keyword>
<comment type="similarity">
    <text evidence="1 7">Belongs to the GcvT family.</text>
</comment>
<dbReference type="InterPro" id="IPR028896">
    <property type="entry name" value="GcvT/YgfZ/DmdA"/>
</dbReference>
<dbReference type="Gene3D" id="3.30.70.1400">
    <property type="entry name" value="Aminomethyltransferase beta-barrel domains"/>
    <property type="match status" value="1"/>
</dbReference>
<dbReference type="InterPro" id="IPR029043">
    <property type="entry name" value="GcvT/YgfZ_C"/>
</dbReference>
<dbReference type="InterPro" id="IPR022903">
    <property type="entry name" value="GcvT_bac"/>
</dbReference>
<evidence type="ECO:0000256" key="4">
    <source>
        <dbReference type="ARBA" id="ARBA00022679"/>
    </source>
</evidence>
<dbReference type="HAMAP" id="MF_00259">
    <property type="entry name" value="GcvT"/>
    <property type="match status" value="1"/>
</dbReference>
<name>A0ABR5A7Z6_9BACL</name>